<keyword evidence="2" id="KW-1185">Reference proteome</keyword>
<dbReference type="AlphaFoldDB" id="A0A7W8E8B4"/>
<gene>
    <name evidence="1" type="ORF">HDF16_005836</name>
</gene>
<sequence>MAFELYRQHVDEADGPAYSFLNSLNILKATSDSTGGAFSMVFHMAPLGMPLPFTYTNWKTRHSMSWMVSLRSFMMENRLP</sequence>
<evidence type="ECO:0000313" key="1">
    <source>
        <dbReference type="EMBL" id="MBB5061100.1"/>
    </source>
</evidence>
<comment type="caution">
    <text evidence="1">The sequence shown here is derived from an EMBL/GenBank/DDBJ whole genome shotgun (WGS) entry which is preliminary data.</text>
</comment>
<accession>A0A7W8E8B4</accession>
<name>A0A7W8E8B4_9BACT</name>
<reference evidence="1 2" key="1">
    <citation type="submission" date="2020-08" db="EMBL/GenBank/DDBJ databases">
        <title>Genomic Encyclopedia of Type Strains, Phase IV (KMG-V): Genome sequencing to study the core and pangenomes of soil and plant-associated prokaryotes.</title>
        <authorList>
            <person name="Whitman W."/>
        </authorList>
    </citation>
    <scope>NUCLEOTIDE SEQUENCE [LARGE SCALE GENOMIC DNA]</scope>
    <source>
        <strain evidence="1 2">M8UP14</strain>
    </source>
</reference>
<proteinExistence type="predicted"/>
<protein>
    <submittedName>
        <fullName evidence="1">Uncharacterized protein</fullName>
    </submittedName>
</protein>
<evidence type="ECO:0000313" key="2">
    <source>
        <dbReference type="Proteomes" id="UP000540989"/>
    </source>
</evidence>
<organism evidence="1 2">
    <name type="scientific">Granulicella aggregans</name>
    <dbReference type="NCBI Taxonomy" id="474949"/>
    <lineage>
        <taxon>Bacteria</taxon>
        <taxon>Pseudomonadati</taxon>
        <taxon>Acidobacteriota</taxon>
        <taxon>Terriglobia</taxon>
        <taxon>Terriglobales</taxon>
        <taxon>Acidobacteriaceae</taxon>
        <taxon>Granulicella</taxon>
    </lineage>
</organism>
<dbReference type="Proteomes" id="UP000540989">
    <property type="component" value="Unassembled WGS sequence"/>
</dbReference>
<dbReference type="EMBL" id="JACHIP010000028">
    <property type="protein sequence ID" value="MBB5061100.1"/>
    <property type="molecule type" value="Genomic_DNA"/>
</dbReference>